<feature type="compositionally biased region" description="Polar residues" evidence="1">
    <location>
        <begin position="114"/>
        <end position="128"/>
    </location>
</feature>
<protein>
    <submittedName>
        <fullName evidence="2">Uncharacterized protein</fullName>
    </submittedName>
</protein>
<proteinExistence type="predicted"/>
<keyword evidence="3" id="KW-1185">Reference proteome</keyword>
<feature type="compositionally biased region" description="Low complexity" evidence="1">
    <location>
        <begin position="22"/>
        <end position="51"/>
    </location>
</feature>
<sequence>MDRRRDDEAERNDENSRESQRENNSSSLSPLAPSPTHQNPTDTNTTTTRHPNPSPARPQPLNTHRHLIPPPIHPPFHAYTPQLNPPVSTPESILQRRNIPLSTPFPIADLYQPRETSSTPHQGISDRSSLGAGPSATSPIPVGGATHSSNTTPTIANHPPGRRYSLKKRESHANLSASAPKPYSVKPAISNSNSKSSRVQNSQKPSSSSGTATPTPTPSVEDLSAYVDTMTDSLTETLANLQSAAHAIRRVTMETERRVHARGNSAVAGGEEEQDEDEDEDEEEDSISSHQSAIVDLANKL</sequence>
<comment type="caution">
    <text evidence="2">The sequence shown here is derived from an EMBL/GenBank/DDBJ whole genome shotgun (WGS) entry which is preliminary data.</text>
</comment>
<evidence type="ECO:0000313" key="3">
    <source>
        <dbReference type="Proteomes" id="UP000297299"/>
    </source>
</evidence>
<organism evidence="2 3">
    <name type="scientific">Botryotinia calthae</name>
    <dbReference type="NCBI Taxonomy" id="38488"/>
    <lineage>
        <taxon>Eukaryota</taxon>
        <taxon>Fungi</taxon>
        <taxon>Dikarya</taxon>
        <taxon>Ascomycota</taxon>
        <taxon>Pezizomycotina</taxon>
        <taxon>Leotiomycetes</taxon>
        <taxon>Helotiales</taxon>
        <taxon>Sclerotiniaceae</taxon>
        <taxon>Botryotinia</taxon>
    </lineage>
</organism>
<name>A0A4Y8D2B0_9HELO</name>
<evidence type="ECO:0000313" key="2">
    <source>
        <dbReference type="EMBL" id="TEY59736.1"/>
    </source>
</evidence>
<feature type="compositionally biased region" description="Basic and acidic residues" evidence="1">
    <location>
        <begin position="1"/>
        <end position="21"/>
    </location>
</feature>
<feature type="compositionally biased region" description="Polar residues" evidence="1">
    <location>
        <begin position="189"/>
        <end position="204"/>
    </location>
</feature>
<evidence type="ECO:0000256" key="1">
    <source>
        <dbReference type="SAM" id="MobiDB-lite"/>
    </source>
</evidence>
<feature type="compositionally biased region" description="Low complexity" evidence="1">
    <location>
        <begin position="205"/>
        <end position="214"/>
    </location>
</feature>
<feature type="compositionally biased region" description="Polar residues" evidence="1">
    <location>
        <begin position="146"/>
        <end position="155"/>
    </location>
</feature>
<feature type="compositionally biased region" description="Acidic residues" evidence="1">
    <location>
        <begin position="270"/>
        <end position="286"/>
    </location>
</feature>
<dbReference type="Proteomes" id="UP000297299">
    <property type="component" value="Unassembled WGS sequence"/>
</dbReference>
<gene>
    <name evidence="2" type="ORF">BOTCAL_0187g00100</name>
</gene>
<feature type="region of interest" description="Disordered" evidence="1">
    <location>
        <begin position="254"/>
        <end position="301"/>
    </location>
</feature>
<feature type="region of interest" description="Disordered" evidence="1">
    <location>
        <begin position="1"/>
        <end position="223"/>
    </location>
</feature>
<dbReference type="AlphaFoldDB" id="A0A4Y8D2B0"/>
<accession>A0A4Y8D2B0</accession>
<dbReference type="OrthoDB" id="3563832at2759"/>
<dbReference type="EMBL" id="PHWZ01000187">
    <property type="protein sequence ID" value="TEY59736.1"/>
    <property type="molecule type" value="Genomic_DNA"/>
</dbReference>
<reference evidence="2 3" key="1">
    <citation type="submission" date="2017-11" db="EMBL/GenBank/DDBJ databases">
        <title>Comparative genomics of Botrytis spp.</title>
        <authorList>
            <person name="Valero-Jimenez C.A."/>
            <person name="Tapia P."/>
            <person name="Veloso J."/>
            <person name="Silva-Moreno E."/>
            <person name="Staats M."/>
            <person name="Valdes J.H."/>
            <person name="Van Kan J.A.L."/>
        </authorList>
    </citation>
    <scope>NUCLEOTIDE SEQUENCE [LARGE SCALE GENOMIC DNA]</scope>
    <source>
        <strain evidence="2 3">MUCL2830</strain>
    </source>
</reference>